<reference evidence="8" key="1">
    <citation type="submission" date="2022-12" db="EMBL/GenBank/DDBJ databases">
        <authorList>
            <person name="Brejova B."/>
        </authorList>
    </citation>
    <scope>NUCLEOTIDE SEQUENCE</scope>
</reference>
<protein>
    <recommendedName>
        <fullName evidence="7">Derlin</fullName>
    </recommendedName>
</protein>
<evidence type="ECO:0000256" key="1">
    <source>
        <dbReference type="ARBA" id="ARBA00004477"/>
    </source>
</evidence>
<comment type="subcellular location">
    <subcellularLocation>
        <location evidence="1 7">Endoplasmic reticulum membrane</location>
        <topology evidence="1 7">Multi-pass membrane protein</topology>
    </subcellularLocation>
</comment>
<keyword evidence="3 7" id="KW-0812">Transmembrane</keyword>
<keyword evidence="4 7" id="KW-0256">Endoplasmic reticulum</keyword>
<evidence type="ECO:0000256" key="5">
    <source>
        <dbReference type="ARBA" id="ARBA00022989"/>
    </source>
</evidence>
<dbReference type="Pfam" id="PF04511">
    <property type="entry name" value="DER1"/>
    <property type="match status" value="1"/>
</dbReference>
<dbReference type="Proteomes" id="UP001152885">
    <property type="component" value="Unassembled WGS sequence"/>
</dbReference>
<gene>
    <name evidence="8" type="ORF">CANVERA_P0821</name>
</gene>
<evidence type="ECO:0000256" key="7">
    <source>
        <dbReference type="RuleBase" id="RU363059"/>
    </source>
</evidence>
<keyword evidence="5 7" id="KW-1133">Transmembrane helix</keyword>
<sequence length="306" mass="34772">MSENALVENIKGIPPVTRFYTISSVLVCLAISTFDALPSLYISYNEIEFGLSLIYQSIRKGGYLFALKTVGHLLLNSYKFLTSVLIPSGIVGPNKFNALLDIYFFYTFSNHLEADGKFKGNFPDFLWFNILCSTCIYIFSFIYNIFQPQLFFPHEILLACITYVWSRANKNAKINLIGLVPIKAYYLPLGNLLVKMILGGPTALIDTLMGIITGYLYLCVQSQTIPFYNLLQEVKHQRVGQNNEIIGDSIYDKGYLKAPKWLYEILKTPYTPPPTQSKIEIKQQPSNVNYWFGESAFKGKGYRLGD</sequence>
<evidence type="ECO:0000256" key="3">
    <source>
        <dbReference type="ARBA" id="ARBA00022692"/>
    </source>
</evidence>
<evidence type="ECO:0000313" key="8">
    <source>
        <dbReference type="EMBL" id="CAI5756305.1"/>
    </source>
</evidence>
<accession>A0A9W4XJS1</accession>
<feature type="transmembrane region" description="Helical" evidence="7">
    <location>
        <begin position="192"/>
        <end position="218"/>
    </location>
</feature>
<proteinExistence type="inferred from homology"/>
<feature type="transmembrane region" description="Helical" evidence="7">
    <location>
        <begin position="125"/>
        <end position="146"/>
    </location>
</feature>
<evidence type="ECO:0000313" key="9">
    <source>
        <dbReference type="Proteomes" id="UP001152885"/>
    </source>
</evidence>
<name>A0A9W4XJS1_9ASCO</name>
<dbReference type="AlphaFoldDB" id="A0A9W4XJS1"/>
<dbReference type="EMBL" id="CANTUO010000001">
    <property type="protein sequence ID" value="CAI5756305.1"/>
    <property type="molecule type" value="Genomic_DNA"/>
</dbReference>
<dbReference type="InterPro" id="IPR007599">
    <property type="entry name" value="DER1"/>
</dbReference>
<dbReference type="GO" id="GO:0005789">
    <property type="term" value="C:endoplasmic reticulum membrane"/>
    <property type="evidence" value="ECO:0007669"/>
    <property type="project" value="UniProtKB-SubCell"/>
</dbReference>
<dbReference type="OrthoDB" id="19102at2759"/>
<dbReference type="PANTHER" id="PTHR11009">
    <property type="entry name" value="DER1-LIKE PROTEIN, DERLIN"/>
    <property type="match status" value="1"/>
</dbReference>
<evidence type="ECO:0000256" key="6">
    <source>
        <dbReference type="ARBA" id="ARBA00023136"/>
    </source>
</evidence>
<comment type="similarity">
    <text evidence="2 7">Belongs to the derlin family.</text>
</comment>
<evidence type="ECO:0000256" key="4">
    <source>
        <dbReference type="ARBA" id="ARBA00022824"/>
    </source>
</evidence>
<dbReference type="GO" id="GO:0006950">
    <property type="term" value="P:response to stress"/>
    <property type="evidence" value="ECO:0007669"/>
    <property type="project" value="UniProtKB-ARBA"/>
</dbReference>
<comment type="caution">
    <text evidence="8">The sequence shown here is derived from an EMBL/GenBank/DDBJ whole genome shotgun (WGS) entry which is preliminary data.</text>
</comment>
<organism evidence="8 9">
    <name type="scientific">Candida verbasci</name>
    <dbReference type="NCBI Taxonomy" id="1227364"/>
    <lineage>
        <taxon>Eukaryota</taxon>
        <taxon>Fungi</taxon>
        <taxon>Dikarya</taxon>
        <taxon>Ascomycota</taxon>
        <taxon>Saccharomycotina</taxon>
        <taxon>Pichiomycetes</taxon>
        <taxon>Debaryomycetaceae</taxon>
        <taxon>Candida/Lodderomyces clade</taxon>
        <taxon>Candida</taxon>
    </lineage>
</organism>
<keyword evidence="6 7" id="KW-0472">Membrane</keyword>
<comment type="function">
    <text evidence="7">May be involved in the degradation of misfolded endoplasmic reticulum (ER) luminal proteins.</text>
</comment>
<keyword evidence="9" id="KW-1185">Reference proteome</keyword>
<evidence type="ECO:0000256" key="2">
    <source>
        <dbReference type="ARBA" id="ARBA00008917"/>
    </source>
</evidence>
<feature type="transmembrane region" description="Helical" evidence="7">
    <location>
        <begin position="20"/>
        <end position="42"/>
    </location>
</feature>
<comment type="caution">
    <text evidence="7">Lacks conserved residue(s) required for the propagation of feature annotation.</text>
</comment>